<dbReference type="EMBL" id="SAEB01000006">
    <property type="protein sequence ID" value="RVD85026.1"/>
    <property type="molecule type" value="Genomic_DNA"/>
</dbReference>
<sequence>MTAEVQRGNHHHQPRCSSFYSSGSEYQTTPPSKCHPKTSTAPPSSSGYITIDLLITPRLDSHSNNFATLSPPPKPEHRDYLDYMIEKLQSQIAGLIIERDDKVESKRPK</sequence>
<dbReference type="Proteomes" id="UP000283090">
    <property type="component" value="Unassembled WGS sequence"/>
</dbReference>
<name>A0A437A1M1_ARTFL</name>
<feature type="compositionally biased region" description="Polar residues" evidence="1">
    <location>
        <begin position="15"/>
        <end position="46"/>
    </location>
</feature>
<dbReference type="VEuPathDB" id="FungiDB:DFL_003358"/>
<protein>
    <submittedName>
        <fullName evidence="2">Uncharacterized protein</fullName>
    </submittedName>
</protein>
<proteinExistence type="predicted"/>
<organism evidence="2 3">
    <name type="scientific">Arthrobotrys flagrans</name>
    <name type="common">Nematode-trapping fungus</name>
    <name type="synonym">Trichothecium flagrans</name>
    <dbReference type="NCBI Taxonomy" id="97331"/>
    <lineage>
        <taxon>Eukaryota</taxon>
        <taxon>Fungi</taxon>
        <taxon>Dikarya</taxon>
        <taxon>Ascomycota</taxon>
        <taxon>Pezizomycotina</taxon>
        <taxon>Orbiliomycetes</taxon>
        <taxon>Orbiliales</taxon>
        <taxon>Orbiliaceae</taxon>
        <taxon>Arthrobotrys</taxon>
    </lineage>
</organism>
<dbReference type="AlphaFoldDB" id="A0A437A1M1"/>
<keyword evidence="3" id="KW-1185">Reference proteome</keyword>
<reference evidence="2 3" key="1">
    <citation type="submission" date="2019-01" db="EMBL/GenBank/DDBJ databases">
        <title>Intercellular communication is required for trap formation in the nematode-trapping fungus Duddingtonia flagrans.</title>
        <authorList>
            <person name="Youssar L."/>
            <person name="Wernet V."/>
            <person name="Hensel N."/>
            <person name="Hildebrandt H.-G."/>
            <person name="Fischer R."/>
        </authorList>
    </citation>
    <scope>NUCLEOTIDE SEQUENCE [LARGE SCALE GENOMIC DNA]</scope>
    <source>
        <strain evidence="2 3">CBS H-5679</strain>
    </source>
</reference>
<dbReference type="GeneID" id="93585669"/>
<accession>A0A437A1M1</accession>
<feature type="region of interest" description="Disordered" evidence="1">
    <location>
        <begin position="1"/>
        <end position="46"/>
    </location>
</feature>
<evidence type="ECO:0000313" key="3">
    <source>
        <dbReference type="Proteomes" id="UP000283090"/>
    </source>
</evidence>
<comment type="caution">
    <text evidence="2">The sequence shown here is derived from an EMBL/GenBank/DDBJ whole genome shotgun (WGS) entry which is preliminary data.</text>
</comment>
<gene>
    <name evidence="2" type="ORF">DFL_003358</name>
</gene>
<evidence type="ECO:0000313" key="2">
    <source>
        <dbReference type="EMBL" id="RVD85026.1"/>
    </source>
</evidence>
<dbReference type="RefSeq" id="XP_067490570.1">
    <property type="nucleotide sequence ID" value="XM_067632286.1"/>
</dbReference>
<evidence type="ECO:0000256" key="1">
    <source>
        <dbReference type="SAM" id="MobiDB-lite"/>
    </source>
</evidence>